<reference evidence="1" key="2">
    <citation type="submission" date="2019-01" db="UniProtKB">
        <authorList>
            <consortium name="EnsemblPlants"/>
        </authorList>
    </citation>
    <scope>IDENTIFICATION</scope>
    <source>
        <strain evidence="1">cv. Heinz 1706</strain>
    </source>
</reference>
<proteinExistence type="predicted"/>
<dbReference type="AlphaFoldDB" id="A0A3Q7EG59"/>
<protein>
    <submittedName>
        <fullName evidence="1">Uncharacterized protein</fullName>
    </submittedName>
</protein>
<organism evidence="1">
    <name type="scientific">Solanum lycopersicum</name>
    <name type="common">Tomato</name>
    <name type="synonym">Lycopersicon esculentum</name>
    <dbReference type="NCBI Taxonomy" id="4081"/>
    <lineage>
        <taxon>Eukaryota</taxon>
        <taxon>Viridiplantae</taxon>
        <taxon>Streptophyta</taxon>
        <taxon>Embryophyta</taxon>
        <taxon>Tracheophyta</taxon>
        <taxon>Spermatophyta</taxon>
        <taxon>Magnoliopsida</taxon>
        <taxon>eudicotyledons</taxon>
        <taxon>Gunneridae</taxon>
        <taxon>Pentapetalae</taxon>
        <taxon>asterids</taxon>
        <taxon>lamiids</taxon>
        <taxon>Solanales</taxon>
        <taxon>Solanaceae</taxon>
        <taxon>Solanoideae</taxon>
        <taxon>Solaneae</taxon>
        <taxon>Solanum</taxon>
        <taxon>Solanum subgen. Lycopersicon</taxon>
    </lineage>
</organism>
<dbReference type="Gramene" id="Solyc01g066795.1.1">
    <property type="protein sequence ID" value="Solyc01g066795.1.1"/>
    <property type="gene ID" value="Solyc01g066795.1"/>
</dbReference>
<dbReference type="InterPro" id="IPR043129">
    <property type="entry name" value="ATPase_NBD"/>
</dbReference>
<reference evidence="1" key="1">
    <citation type="journal article" date="2012" name="Nature">
        <title>The tomato genome sequence provides insights into fleshy fruit evolution.</title>
        <authorList>
            <consortium name="Tomato Genome Consortium"/>
        </authorList>
    </citation>
    <scope>NUCLEOTIDE SEQUENCE [LARGE SCALE GENOMIC DNA]</scope>
    <source>
        <strain evidence="1">cv. Heinz 1706</strain>
    </source>
</reference>
<evidence type="ECO:0000313" key="2">
    <source>
        <dbReference type="Proteomes" id="UP000004994"/>
    </source>
</evidence>
<dbReference type="InParanoid" id="A0A3Q7EG59"/>
<dbReference type="InterPro" id="IPR004000">
    <property type="entry name" value="Actin"/>
</dbReference>
<accession>A0A3Q7EG59</accession>
<name>A0A3Q7EG59_SOLLC</name>
<dbReference type="EnsemblPlants" id="Solyc01g066795.1.1">
    <property type="protein sequence ID" value="Solyc01g066795.1.1"/>
    <property type="gene ID" value="Solyc01g066795.1"/>
</dbReference>
<dbReference type="PaxDb" id="4081-Solyc01g066800.1.1"/>
<dbReference type="Gene3D" id="3.30.420.40">
    <property type="match status" value="1"/>
</dbReference>
<dbReference type="SUPFAM" id="SSF53067">
    <property type="entry name" value="Actin-like ATPase domain"/>
    <property type="match status" value="1"/>
</dbReference>
<evidence type="ECO:0000313" key="1">
    <source>
        <dbReference type="EnsemblPlants" id="Solyc01g066795.1.1"/>
    </source>
</evidence>
<sequence length="91" mass="10245">DRLRHTVIIAGIRGKDAYIGDDVFLFQPSLGGTEAAGIHDKAYNSIMRCDIDIRKDLFANIVLPRIAERMSKQISALYLKGSTTPRYDDQF</sequence>
<dbReference type="PANTHER" id="PTHR11937">
    <property type="entry name" value="ACTIN"/>
    <property type="match status" value="1"/>
</dbReference>
<dbReference type="STRING" id="4081.A0A3Q7EG59"/>
<dbReference type="Proteomes" id="UP000004994">
    <property type="component" value="Chromosome 1"/>
</dbReference>
<keyword evidence="2" id="KW-1185">Reference proteome</keyword>